<proteinExistence type="predicted"/>
<organism evidence="1 2">
    <name type="scientific">Vermiconidia calcicola</name>
    <dbReference type="NCBI Taxonomy" id="1690605"/>
    <lineage>
        <taxon>Eukaryota</taxon>
        <taxon>Fungi</taxon>
        <taxon>Dikarya</taxon>
        <taxon>Ascomycota</taxon>
        <taxon>Pezizomycotina</taxon>
        <taxon>Dothideomycetes</taxon>
        <taxon>Dothideomycetidae</taxon>
        <taxon>Mycosphaerellales</taxon>
        <taxon>Extremaceae</taxon>
        <taxon>Vermiconidia</taxon>
    </lineage>
</organism>
<dbReference type="Proteomes" id="UP001281147">
    <property type="component" value="Unassembled WGS sequence"/>
</dbReference>
<name>A0ACC3NE57_9PEZI</name>
<evidence type="ECO:0000313" key="2">
    <source>
        <dbReference type="Proteomes" id="UP001281147"/>
    </source>
</evidence>
<sequence>MAVLSEDRFLARSEQYPVHVFGVLKTDDNATVGWGNTQNEPAFGGGMQDNASVKGKLINLINSSTLSHSAERGTAWNTIGIKYHMVYQRD</sequence>
<accession>A0ACC3NE57</accession>
<keyword evidence="2" id="KW-1185">Reference proteome</keyword>
<reference evidence="1" key="1">
    <citation type="submission" date="2023-07" db="EMBL/GenBank/DDBJ databases">
        <title>Black Yeasts Isolated from many extreme environments.</title>
        <authorList>
            <person name="Coleine C."/>
            <person name="Stajich J.E."/>
            <person name="Selbmann L."/>
        </authorList>
    </citation>
    <scope>NUCLEOTIDE SEQUENCE</scope>
    <source>
        <strain evidence="1">CCFEE 5714</strain>
    </source>
</reference>
<dbReference type="EMBL" id="JAUTXU010000054">
    <property type="protein sequence ID" value="KAK3714733.1"/>
    <property type="molecule type" value="Genomic_DNA"/>
</dbReference>
<evidence type="ECO:0000313" key="1">
    <source>
        <dbReference type="EMBL" id="KAK3714733.1"/>
    </source>
</evidence>
<gene>
    <name evidence="1" type="ORF">LTR37_007713</name>
</gene>
<protein>
    <submittedName>
        <fullName evidence="1">Uncharacterized protein</fullName>
    </submittedName>
</protein>
<comment type="caution">
    <text evidence="1">The sequence shown here is derived from an EMBL/GenBank/DDBJ whole genome shotgun (WGS) entry which is preliminary data.</text>
</comment>